<reference evidence="1 2" key="1">
    <citation type="submission" date="2018-08" db="EMBL/GenBank/DDBJ databases">
        <title>Lysobacter soli KCTC 22011, whole genome shotgun sequence.</title>
        <authorList>
            <person name="Zhang X."/>
            <person name="Feng G."/>
            <person name="Zhu H."/>
        </authorList>
    </citation>
    <scope>NUCLEOTIDE SEQUENCE [LARGE SCALE GENOMIC DNA]</scope>
    <source>
        <strain evidence="1 2">KCTC 22011</strain>
    </source>
</reference>
<proteinExistence type="predicted"/>
<gene>
    <name evidence="1" type="ORF">DX912_04025</name>
</gene>
<protein>
    <recommendedName>
        <fullName evidence="3">Protein sip-5</fullName>
    </recommendedName>
</protein>
<evidence type="ECO:0008006" key="3">
    <source>
        <dbReference type="Google" id="ProtNLM"/>
    </source>
</evidence>
<organism evidence="1 2">
    <name type="scientific">Lysobacter soli</name>
    <dbReference type="NCBI Taxonomy" id="453783"/>
    <lineage>
        <taxon>Bacteria</taxon>
        <taxon>Pseudomonadati</taxon>
        <taxon>Pseudomonadota</taxon>
        <taxon>Gammaproteobacteria</taxon>
        <taxon>Lysobacterales</taxon>
        <taxon>Lysobacteraceae</taxon>
        <taxon>Lysobacter</taxon>
    </lineage>
</organism>
<dbReference type="Proteomes" id="UP000256829">
    <property type="component" value="Unassembled WGS sequence"/>
</dbReference>
<evidence type="ECO:0000313" key="2">
    <source>
        <dbReference type="Proteomes" id="UP000256829"/>
    </source>
</evidence>
<name>A0A3D8VIM2_9GAMM</name>
<accession>A0A3D8VIM2</accession>
<dbReference type="EMBL" id="QTJR01000002">
    <property type="protein sequence ID" value="RDY68678.1"/>
    <property type="molecule type" value="Genomic_DNA"/>
</dbReference>
<dbReference type="AlphaFoldDB" id="A0A3D8VIM2"/>
<evidence type="ECO:0000313" key="1">
    <source>
        <dbReference type="EMBL" id="RDY68678.1"/>
    </source>
</evidence>
<keyword evidence="2" id="KW-1185">Reference proteome</keyword>
<dbReference type="RefSeq" id="WP_115841192.1">
    <property type="nucleotide sequence ID" value="NZ_CP172310.1"/>
</dbReference>
<comment type="caution">
    <text evidence="1">The sequence shown here is derived from an EMBL/GenBank/DDBJ whole genome shotgun (WGS) entry which is preliminary data.</text>
</comment>
<sequence>MALKQKKPTFKQLIAKVHQCEDVVEAREREAIADVRHLKASWVAAWTPWRIVIAGLAAGFIVGRAEPMRAVAKSGGLMQIVSMAASLFAGSSAKVAADEATEAKEQVAEEAATPDVVVQPVATPVASVHPDAVADDLDDEAYALAQAEARARAARTATVDQVTR</sequence>